<dbReference type="Pfam" id="PF10245">
    <property type="entry name" value="MRP-S22"/>
    <property type="match status" value="1"/>
</dbReference>
<accession>A0A433QK88</accession>
<dbReference type="EMBL" id="RBNJ01004182">
    <property type="protein sequence ID" value="RUS30176.1"/>
    <property type="molecule type" value="Genomic_DNA"/>
</dbReference>
<dbReference type="InterPro" id="IPR052802">
    <property type="entry name" value="KNTC1"/>
</dbReference>
<evidence type="ECO:0000256" key="1">
    <source>
        <dbReference type="SAM" id="MobiDB-lite"/>
    </source>
</evidence>
<dbReference type="PANTHER" id="PTHR15688:SF1">
    <property type="entry name" value="KINETOCHORE-ASSOCIATED PROTEIN 1"/>
    <property type="match status" value="1"/>
</dbReference>
<dbReference type="GO" id="GO:0005737">
    <property type="term" value="C:cytoplasm"/>
    <property type="evidence" value="ECO:0007669"/>
    <property type="project" value="TreeGrafter"/>
</dbReference>
<evidence type="ECO:0000313" key="4">
    <source>
        <dbReference type="Proteomes" id="UP000274822"/>
    </source>
</evidence>
<dbReference type="GO" id="GO:0007094">
    <property type="term" value="P:mitotic spindle assembly checkpoint signaling"/>
    <property type="evidence" value="ECO:0007669"/>
    <property type="project" value="TreeGrafter"/>
</dbReference>
<proteinExistence type="predicted"/>
<dbReference type="InterPro" id="IPR019374">
    <property type="entry name" value="Ribosomal_mS22"/>
</dbReference>
<feature type="compositionally biased region" description="Basic and acidic residues" evidence="1">
    <location>
        <begin position="61"/>
        <end position="73"/>
    </location>
</feature>
<dbReference type="GO" id="GO:1990423">
    <property type="term" value="C:RZZ complex"/>
    <property type="evidence" value="ECO:0007669"/>
    <property type="project" value="TreeGrafter"/>
</dbReference>
<sequence length="765" mass="87670">MRRLPFHSIIEAPWSVLRPELVEKSIPQLLPLTLPLDMHTDKFYVTVVDNLMIQMKSSMEDTLHERSGGEHDNPSSPDATTGKIKFADFKGLILKIRDIEIAISIVKYVADAFPCGVDKVLALKTAMHMAEKWHQKISTGAPDESGDNQVTLERASVALGRLRDFLARTETEHQLRSHNLIEFVELIPQWPELICQLYLKKSEKTLVNKDAVDLHAITNDIAKRHGLDIEKIRQYLLRTWLTQQLEVDTDEQESCLLSMRMQITNNANPKQETSLQMRVLYLLRYGAVEKNTKFLLEFAYQPSQKITTLTRIRALSVLLQLASPEEISRVQKYQEVRRILSNLLLIRLPYDRSYMQMLLYLADFEELKIQQTLKEFIGCDKDALARSLWVSHSDEPKVGIGSPYVHSPCPKETRSNLLVPLIVQVVELICNLCLDYRIHDLTLWENALGRLLHFRVYKYLLGVLEYVGSIPELAQMKGLPRLWNGVLLGWLRQAKENSPVDDMLTKPTFLPVFLLIQKCPFLSELDVDAFAGMFEEMFGGGRDNDGKLQRPERVVVAFSVLPACNRKMRERIRAVMSEITSDKVVRVLDSFTIKPQSASTSSTADGSVSGVFEYGLSKVSDTITFDVIDSHRAIFANDDLHRTYCHCFNFTWHPHNRQPFILSALYTRIDQLACYDALVGTRHLADLVLYLAQHDRLDRIVTATAKMRRWQDVKGLVGVYYRVRGTKRTLDQAEDGEEKDLVRRYVRQRGLEGQVVLPMEGLEDT</sequence>
<feature type="domain" description="RZZ complex subunit KNTC1/ROD C-terminal" evidence="2">
    <location>
        <begin position="2"/>
        <end position="397"/>
    </location>
</feature>
<dbReference type="InterPro" id="IPR019527">
    <property type="entry name" value="RZZ-complex_KNTC1/ROD_C"/>
</dbReference>
<dbReference type="AlphaFoldDB" id="A0A433QK88"/>
<organism evidence="3 4">
    <name type="scientific">Jimgerdemannia flammicorona</name>
    <dbReference type="NCBI Taxonomy" id="994334"/>
    <lineage>
        <taxon>Eukaryota</taxon>
        <taxon>Fungi</taxon>
        <taxon>Fungi incertae sedis</taxon>
        <taxon>Mucoromycota</taxon>
        <taxon>Mucoromycotina</taxon>
        <taxon>Endogonomycetes</taxon>
        <taxon>Endogonales</taxon>
        <taxon>Endogonaceae</taxon>
        <taxon>Jimgerdemannia</taxon>
    </lineage>
</organism>
<feature type="domain" description="RZZ complex subunit KNTC1/ROD C-terminal" evidence="2">
    <location>
        <begin position="425"/>
        <end position="534"/>
    </location>
</feature>
<dbReference type="PANTHER" id="PTHR15688">
    <property type="entry name" value="KINETOCHORE-ASSOCIATED PROTEIN 1"/>
    <property type="match status" value="1"/>
</dbReference>
<evidence type="ECO:0000313" key="3">
    <source>
        <dbReference type="EMBL" id="RUS30176.1"/>
    </source>
</evidence>
<dbReference type="GO" id="GO:0031267">
    <property type="term" value="F:small GTPase binding"/>
    <property type="evidence" value="ECO:0007669"/>
    <property type="project" value="TreeGrafter"/>
</dbReference>
<reference evidence="3 4" key="1">
    <citation type="journal article" date="2018" name="New Phytol.">
        <title>Phylogenomics of Endogonaceae and evolution of mycorrhizas within Mucoromycota.</title>
        <authorList>
            <person name="Chang Y."/>
            <person name="Desiro A."/>
            <person name="Na H."/>
            <person name="Sandor L."/>
            <person name="Lipzen A."/>
            <person name="Clum A."/>
            <person name="Barry K."/>
            <person name="Grigoriev I.V."/>
            <person name="Martin F.M."/>
            <person name="Stajich J.E."/>
            <person name="Smith M.E."/>
            <person name="Bonito G."/>
            <person name="Spatafora J.W."/>
        </authorList>
    </citation>
    <scope>NUCLEOTIDE SEQUENCE [LARGE SCALE GENOMIC DNA]</scope>
    <source>
        <strain evidence="3 4">AD002</strain>
    </source>
</reference>
<dbReference type="GO" id="GO:1903394">
    <property type="term" value="P:protein localization to kinetochore involved in kinetochore assembly"/>
    <property type="evidence" value="ECO:0007669"/>
    <property type="project" value="TreeGrafter"/>
</dbReference>
<dbReference type="GO" id="GO:0005828">
    <property type="term" value="C:kinetochore microtubule"/>
    <property type="evidence" value="ECO:0007669"/>
    <property type="project" value="TreeGrafter"/>
</dbReference>
<name>A0A433QK88_9FUNG</name>
<dbReference type="Pfam" id="PF10493">
    <property type="entry name" value="Rod_C"/>
    <property type="match status" value="2"/>
</dbReference>
<keyword evidence="4" id="KW-1185">Reference proteome</keyword>
<dbReference type="GO" id="GO:0000070">
    <property type="term" value="P:mitotic sister chromatid segregation"/>
    <property type="evidence" value="ECO:0007669"/>
    <property type="project" value="TreeGrafter"/>
</dbReference>
<evidence type="ECO:0000259" key="2">
    <source>
        <dbReference type="Pfam" id="PF10493"/>
    </source>
</evidence>
<protein>
    <submittedName>
        <fullName evidence="3">Rough deal protein C-terminal region-domain-containing protein</fullName>
    </submittedName>
</protein>
<dbReference type="Proteomes" id="UP000274822">
    <property type="component" value="Unassembled WGS sequence"/>
</dbReference>
<gene>
    <name evidence="3" type="ORF">BC938DRAFT_479765</name>
</gene>
<feature type="region of interest" description="Disordered" evidence="1">
    <location>
        <begin position="61"/>
        <end position="80"/>
    </location>
</feature>
<comment type="caution">
    <text evidence="3">The sequence shown here is derived from an EMBL/GenBank/DDBJ whole genome shotgun (WGS) entry which is preliminary data.</text>
</comment>